<comment type="caution">
    <text evidence="2">The sequence shown here is derived from an EMBL/GenBank/DDBJ whole genome shotgun (WGS) entry which is preliminary data.</text>
</comment>
<accession>A0A9Q0H655</accession>
<dbReference type="PANTHER" id="PTHR13903">
    <property type="entry name" value="PIRIN-RELATED"/>
    <property type="match status" value="1"/>
</dbReference>
<gene>
    <name evidence="2" type="ORF">NE237_025951</name>
</gene>
<dbReference type="InterPro" id="IPR008778">
    <property type="entry name" value="Pirin_C_dom"/>
</dbReference>
<dbReference type="Pfam" id="PF05726">
    <property type="entry name" value="Pirin_C"/>
    <property type="match status" value="1"/>
</dbReference>
<protein>
    <recommendedName>
        <fullName evidence="1">Pirin C-terminal domain-containing protein</fullName>
    </recommendedName>
</protein>
<organism evidence="2 3">
    <name type="scientific">Protea cynaroides</name>
    <dbReference type="NCBI Taxonomy" id="273540"/>
    <lineage>
        <taxon>Eukaryota</taxon>
        <taxon>Viridiplantae</taxon>
        <taxon>Streptophyta</taxon>
        <taxon>Embryophyta</taxon>
        <taxon>Tracheophyta</taxon>
        <taxon>Spermatophyta</taxon>
        <taxon>Magnoliopsida</taxon>
        <taxon>Proteales</taxon>
        <taxon>Proteaceae</taxon>
        <taxon>Protea</taxon>
    </lineage>
</organism>
<dbReference type="OrthoDB" id="198735at2759"/>
<evidence type="ECO:0000313" key="2">
    <source>
        <dbReference type="EMBL" id="KAJ4958840.1"/>
    </source>
</evidence>
<reference evidence="2" key="1">
    <citation type="journal article" date="2023" name="Plant J.">
        <title>The genome of the king protea, Protea cynaroides.</title>
        <authorList>
            <person name="Chang J."/>
            <person name="Duong T.A."/>
            <person name="Schoeman C."/>
            <person name="Ma X."/>
            <person name="Roodt D."/>
            <person name="Barker N."/>
            <person name="Li Z."/>
            <person name="Van de Peer Y."/>
            <person name="Mizrachi E."/>
        </authorList>
    </citation>
    <scope>NUCLEOTIDE SEQUENCE</scope>
    <source>
        <tissue evidence="2">Young leaves</tissue>
    </source>
</reference>
<dbReference type="AlphaFoldDB" id="A0A9Q0H655"/>
<name>A0A9Q0H655_9MAGN</name>
<dbReference type="Gene3D" id="2.60.120.10">
    <property type="entry name" value="Jelly Rolls"/>
    <property type="match status" value="1"/>
</dbReference>
<dbReference type="InterPro" id="IPR014710">
    <property type="entry name" value="RmlC-like_jellyroll"/>
</dbReference>
<dbReference type="Proteomes" id="UP001141806">
    <property type="component" value="Unassembled WGS sequence"/>
</dbReference>
<sequence length="204" mass="22313">MIALNGVRFAAVGILNNAPNLGDLDLWMTAGRGIVHSKMAAGEGPNRGLQLLINLSSENKMIEPRYQDVVREELKRAEKDGIEVRVLTGESTGVESPVFARTPTMFLDVIMKPGAEWYQSIPESWNSFMYVLEGEGVFGYLKSSTDTAQHLLVLGPGDGLSVWNSSTEPLRFVLIAGQPLHEPVVQNGPFVMNPEAEIQKAFGD</sequence>
<dbReference type="CDD" id="cd02247">
    <property type="entry name" value="cupin_pirin_C"/>
    <property type="match status" value="1"/>
</dbReference>
<evidence type="ECO:0000259" key="1">
    <source>
        <dbReference type="Pfam" id="PF05726"/>
    </source>
</evidence>
<dbReference type="PANTHER" id="PTHR13903:SF8">
    <property type="entry name" value="PIRIN"/>
    <property type="match status" value="1"/>
</dbReference>
<dbReference type="EMBL" id="JAMYWD010000010">
    <property type="protein sequence ID" value="KAJ4958840.1"/>
    <property type="molecule type" value="Genomic_DNA"/>
</dbReference>
<dbReference type="PIRSF" id="PIRSF006232">
    <property type="entry name" value="Pirin"/>
    <property type="match status" value="1"/>
</dbReference>
<dbReference type="InterPro" id="IPR012093">
    <property type="entry name" value="Pirin"/>
</dbReference>
<evidence type="ECO:0000313" key="3">
    <source>
        <dbReference type="Proteomes" id="UP001141806"/>
    </source>
</evidence>
<feature type="domain" description="Pirin C-terminal" evidence="1">
    <location>
        <begin position="107"/>
        <end position="204"/>
    </location>
</feature>
<dbReference type="SUPFAM" id="SSF51182">
    <property type="entry name" value="RmlC-like cupins"/>
    <property type="match status" value="1"/>
</dbReference>
<dbReference type="InterPro" id="IPR011051">
    <property type="entry name" value="RmlC_Cupin_sf"/>
</dbReference>
<proteinExistence type="predicted"/>
<keyword evidence="3" id="KW-1185">Reference proteome</keyword>